<dbReference type="RefSeq" id="WP_225231402.1">
    <property type="nucleotide sequence ID" value="NZ_JACSPZ010000014.1"/>
</dbReference>
<keyword evidence="1" id="KW-1133">Transmembrane helix</keyword>
<proteinExistence type="predicted"/>
<feature type="transmembrane region" description="Helical" evidence="1">
    <location>
        <begin position="34"/>
        <end position="55"/>
    </location>
</feature>
<dbReference type="InterPro" id="IPR049920">
    <property type="entry name" value="IK1_05631-like"/>
</dbReference>
<gene>
    <name evidence="2" type="ORF">H9635_18410</name>
</gene>
<reference evidence="2 3" key="1">
    <citation type="submission" date="2020-08" db="EMBL/GenBank/DDBJ databases">
        <title>A Genomic Blueprint of the Chicken Gut Microbiome.</title>
        <authorList>
            <person name="Gilroy R."/>
            <person name="Ravi A."/>
            <person name="Getino M."/>
            <person name="Pursley I."/>
            <person name="Horton D.L."/>
            <person name="Alikhan N.-F."/>
            <person name="Baker D."/>
            <person name="Gharbi K."/>
            <person name="Hall N."/>
            <person name="Watson M."/>
            <person name="Adriaenssens E.M."/>
            <person name="Foster-Nyarko E."/>
            <person name="Jarju S."/>
            <person name="Secka A."/>
            <person name="Antonio M."/>
            <person name="Oren A."/>
            <person name="Chaudhuri R."/>
            <person name="La Ragione R.M."/>
            <person name="Hildebrand F."/>
            <person name="Pallen M.J."/>
        </authorList>
    </citation>
    <scope>NUCLEOTIDE SEQUENCE [LARGE SCALE GENOMIC DNA]</scope>
    <source>
        <strain evidence="2 3">A46</strain>
    </source>
</reference>
<keyword evidence="3" id="KW-1185">Reference proteome</keyword>
<name>A0ABR8Y3E5_9BACL</name>
<feature type="transmembrane region" description="Helical" evidence="1">
    <location>
        <begin position="61"/>
        <end position="80"/>
    </location>
</feature>
<evidence type="ECO:0008006" key="4">
    <source>
        <dbReference type="Google" id="ProtNLM"/>
    </source>
</evidence>
<feature type="transmembrane region" description="Helical" evidence="1">
    <location>
        <begin position="195"/>
        <end position="215"/>
    </location>
</feature>
<comment type="caution">
    <text evidence="2">The sequence shown here is derived from an EMBL/GenBank/DDBJ whole genome shotgun (WGS) entry which is preliminary data.</text>
</comment>
<evidence type="ECO:0000256" key="1">
    <source>
        <dbReference type="SAM" id="Phobius"/>
    </source>
</evidence>
<accession>A0ABR8Y3E5</accession>
<feature type="transmembrane region" description="Helical" evidence="1">
    <location>
        <begin position="168"/>
        <end position="189"/>
    </location>
</feature>
<dbReference type="Proteomes" id="UP000619101">
    <property type="component" value="Unassembled WGS sequence"/>
</dbReference>
<protein>
    <recommendedName>
        <fullName evidence="4">DUF4231 domain-containing protein</fullName>
    </recommendedName>
</protein>
<dbReference type="EMBL" id="JACSPZ010000014">
    <property type="protein sequence ID" value="MBD8038721.1"/>
    <property type="molecule type" value="Genomic_DNA"/>
</dbReference>
<organism evidence="2 3">
    <name type="scientific">Solibacillus faecavium</name>
    <dbReference type="NCBI Taxonomy" id="2762221"/>
    <lineage>
        <taxon>Bacteria</taxon>
        <taxon>Bacillati</taxon>
        <taxon>Bacillota</taxon>
        <taxon>Bacilli</taxon>
        <taxon>Bacillales</taxon>
        <taxon>Caryophanaceae</taxon>
        <taxon>Solibacillus</taxon>
    </lineage>
</organism>
<keyword evidence="1" id="KW-0472">Membrane</keyword>
<keyword evidence="1" id="KW-0812">Transmembrane</keyword>
<evidence type="ECO:0000313" key="3">
    <source>
        <dbReference type="Proteomes" id="UP000619101"/>
    </source>
</evidence>
<evidence type="ECO:0000313" key="2">
    <source>
        <dbReference type="EMBL" id="MBD8038721.1"/>
    </source>
</evidence>
<sequence length="292" mass="34701">MSEISSILERQNTDENIRYLHAQRQSYKVSKRFYLARMILSIFTPLISIILYFIFNNTLVNYVLIFSSLILILSVILELFEQKYNKIGANIQEIFDTSVFQIRWNSALLDKKISDEELYELASKEETDEEELKNWYSGLESKNEKINILVAQRMNVCWTLQQKKKFKWLLFICLLSLITTFILISSINSFTVNELFLTLIFPATPLFIYLGKNFLEIWQQEKDLERIANYINQLYEKGHPTDNEIRSIQDCIYIFGRLPNHIVPDVFYKKVRKKLENVFRVINRELTSNDKD</sequence>
<dbReference type="Pfam" id="PF18159">
    <property type="entry name" value="S_4TM"/>
    <property type="match status" value="1"/>
</dbReference>